<dbReference type="PROSITE" id="PS00847">
    <property type="entry name" value="MCM_1"/>
    <property type="match status" value="1"/>
</dbReference>
<evidence type="ECO:0000256" key="8">
    <source>
        <dbReference type="ARBA" id="ARBA00042306"/>
    </source>
</evidence>
<dbReference type="SUPFAM" id="SSF52540">
    <property type="entry name" value="P-loop containing nucleoside triphosphate hydrolases"/>
    <property type="match status" value="1"/>
</dbReference>
<dbReference type="SMART" id="SM00350">
    <property type="entry name" value="MCM"/>
    <property type="match status" value="1"/>
</dbReference>
<evidence type="ECO:0000256" key="6">
    <source>
        <dbReference type="ARBA" id="ARBA00023125"/>
    </source>
</evidence>
<dbReference type="Pfam" id="PF25051">
    <property type="entry name" value="WHD_MCM8"/>
    <property type="match status" value="1"/>
</dbReference>
<dbReference type="EC" id="3.6.4.12" evidence="3"/>
<dbReference type="GO" id="GO:0005524">
    <property type="term" value="F:ATP binding"/>
    <property type="evidence" value="ECO:0007669"/>
    <property type="project" value="UniProtKB-KW"/>
</dbReference>
<dbReference type="InterPro" id="IPR041562">
    <property type="entry name" value="MCM_lid"/>
</dbReference>
<accession>A0A1R2C4J9</accession>
<dbReference type="InterPro" id="IPR027417">
    <property type="entry name" value="P-loop_NTPase"/>
</dbReference>
<dbReference type="GO" id="GO:0017116">
    <property type="term" value="F:single-stranded DNA helicase activity"/>
    <property type="evidence" value="ECO:0007669"/>
    <property type="project" value="TreeGrafter"/>
</dbReference>
<gene>
    <name evidence="11" type="ORF">SteCoe_14996</name>
</gene>
<dbReference type="SUPFAM" id="SSF50249">
    <property type="entry name" value="Nucleic acid-binding proteins"/>
    <property type="match status" value="1"/>
</dbReference>
<dbReference type="InterPro" id="IPR056875">
    <property type="entry name" value="MCM8/REC_WHD"/>
</dbReference>
<comment type="caution">
    <text evidence="11">The sequence shown here is derived from an EMBL/GenBank/DDBJ whole genome shotgun (WGS) entry which is preliminary data.</text>
</comment>
<dbReference type="Pfam" id="PF17855">
    <property type="entry name" value="MCM_lid"/>
    <property type="match status" value="1"/>
</dbReference>
<dbReference type="Pfam" id="PF00493">
    <property type="entry name" value="MCM"/>
    <property type="match status" value="1"/>
</dbReference>
<dbReference type="OrthoDB" id="422555at2759"/>
<dbReference type="Proteomes" id="UP000187209">
    <property type="component" value="Unassembled WGS sequence"/>
</dbReference>
<dbReference type="InterPro" id="IPR018525">
    <property type="entry name" value="MCM_CS"/>
</dbReference>
<dbReference type="PANTHER" id="PTHR11630:SF47">
    <property type="entry name" value="DNA HELICASE MCM8"/>
    <property type="match status" value="1"/>
</dbReference>
<dbReference type="AlphaFoldDB" id="A0A1R2C4J9"/>
<organism evidence="11 12">
    <name type="scientific">Stentor coeruleus</name>
    <dbReference type="NCBI Taxonomy" id="5963"/>
    <lineage>
        <taxon>Eukaryota</taxon>
        <taxon>Sar</taxon>
        <taxon>Alveolata</taxon>
        <taxon>Ciliophora</taxon>
        <taxon>Postciliodesmatophora</taxon>
        <taxon>Heterotrichea</taxon>
        <taxon>Heterotrichida</taxon>
        <taxon>Stentoridae</taxon>
        <taxon>Stentor</taxon>
    </lineage>
</organism>
<name>A0A1R2C4J9_9CILI</name>
<keyword evidence="5 9" id="KW-0067">ATP-binding</keyword>
<keyword evidence="4 9" id="KW-0547">Nucleotide-binding</keyword>
<dbReference type="GO" id="GO:0042555">
    <property type="term" value="C:MCM complex"/>
    <property type="evidence" value="ECO:0007669"/>
    <property type="project" value="TreeGrafter"/>
</dbReference>
<dbReference type="Pfam" id="PF17207">
    <property type="entry name" value="MCM_OB"/>
    <property type="match status" value="1"/>
</dbReference>
<dbReference type="PANTHER" id="PTHR11630">
    <property type="entry name" value="DNA REPLICATION LICENSING FACTOR MCM FAMILY MEMBER"/>
    <property type="match status" value="1"/>
</dbReference>
<evidence type="ECO:0000259" key="10">
    <source>
        <dbReference type="PROSITE" id="PS50051"/>
    </source>
</evidence>
<dbReference type="InterPro" id="IPR031327">
    <property type="entry name" value="MCM"/>
</dbReference>
<evidence type="ECO:0000256" key="1">
    <source>
        <dbReference type="ARBA" id="ARBA00004123"/>
    </source>
</evidence>
<proteinExistence type="inferred from homology"/>
<dbReference type="PROSITE" id="PS50051">
    <property type="entry name" value="MCM_2"/>
    <property type="match status" value="1"/>
</dbReference>
<dbReference type="InterPro" id="IPR012340">
    <property type="entry name" value="NA-bd_OB-fold"/>
</dbReference>
<dbReference type="GO" id="GO:0006260">
    <property type="term" value="P:DNA replication"/>
    <property type="evidence" value="ECO:0007669"/>
    <property type="project" value="InterPro"/>
</dbReference>
<protein>
    <recommendedName>
        <fullName evidence="3">DNA helicase</fullName>
        <ecNumber evidence="3">3.6.4.12</ecNumber>
    </recommendedName>
    <alternativeName>
        <fullName evidence="8">Minichromosome maintenance 8</fullName>
    </alternativeName>
</protein>
<dbReference type="EMBL" id="MPUH01000285">
    <property type="protein sequence ID" value="OMJ83954.1"/>
    <property type="molecule type" value="Genomic_DNA"/>
</dbReference>
<keyword evidence="6 9" id="KW-0238">DNA-binding</keyword>
<dbReference type="InterPro" id="IPR033762">
    <property type="entry name" value="MCM_OB"/>
</dbReference>
<evidence type="ECO:0000256" key="7">
    <source>
        <dbReference type="ARBA" id="ARBA00023242"/>
    </source>
</evidence>
<evidence type="ECO:0000313" key="11">
    <source>
        <dbReference type="EMBL" id="OMJ83954.1"/>
    </source>
</evidence>
<evidence type="ECO:0000256" key="2">
    <source>
        <dbReference type="ARBA" id="ARBA00008010"/>
    </source>
</evidence>
<evidence type="ECO:0000313" key="12">
    <source>
        <dbReference type="Proteomes" id="UP000187209"/>
    </source>
</evidence>
<dbReference type="Gene3D" id="2.20.28.10">
    <property type="match status" value="1"/>
</dbReference>
<sequence>MESVIKIYFDHEPPYEVISMITEMESFFSNPAAFCTYFTYKPSSPYPKEFGLNYSKLIQDTNHDIELSRIFCSLRSDPMNFMPSLNVSIHRILLKNIEKSALIPIRVYILKYDVFTPLNSIRSALINRFVAISGNIVKVFSKKPFVTGMEFLCCKCKGQIFTEFPEGKFIYPKICPNPDCKNFKSFQPLRETAKCVDYQRVKIQESSNDEQSGVPLTLDCEARNFDISEISVGDPVTVMGVVKAESSDMHKNKNTGLYGLYLDISSISCIKESSTQDDEFSQEDILSFQELAKTSNIFPLLVKTFCTLIYGLEKVKAGLILGLLGGSEEQGRSTSHILIVGDPGLGKTQLLRTTVNFSLRGIYVSATTRAGLTVNITREGGQNLMRAGALIMADDGVCAIDEFDKMGKDQLAMLEVMEQQTITVAKSGVYCSLKARATVIAAANSAGGHYNPSKSLVENLKINAALLSRFDLIFLLLDNHDAEVSKHVISMHNGRKRTYEQAFKPEQPSYTVKRSFTQSTVFSQTKNSAKFDTPFDDESYTSFLQRVINDITIELSVETMKKYIEYARKFCKPKLSDEAVEIINSYYTSMRKDTQLGCLSITTRQLESLKRLTEARAKAELRECATENDAIEVIKLYQETVFDLKSKDFIAPKMSKQGSKSGNIGELSIAKQQAAFIEKLQEIALAKNSDVITFQELHEISKDLGLRVGDFGMFIEKLNMANFILKKSPGVYKICVKFYS</sequence>
<dbReference type="GO" id="GO:0005634">
    <property type="term" value="C:nucleus"/>
    <property type="evidence" value="ECO:0007669"/>
    <property type="project" value="UniProtKB-SubCell"/>
</dbReference>
<evidence type="ECO:0000256" key="5">
    <source>
        <dbReference type="ARBA" id="ARBA00022840"/>
    </source>
</evidence>
<dbReference type="SMART" id="SM00382">
    <property type="entry name" value="AAA"/>
    <property type="match status" value="1"/>
</dbReference>
<dbReference type="InterPro" id="IPR003593">
    <property type="entry name" value="AAA+_ATPase"/>
</dbReference>
<comment type="similarity">
    <text evidence="2 9">Belongs to the MCM family.</text>
</comment>
<dbReference type="Gene3D" id="2.40.50.140">
    <property type="entry name" value="Nucleic acid-binding proteins"/>
    <property type="match status" value="1"/>
</dbReference>
<keyword evidence="12" id="KW-1185">Reference proteome</keyword>
<dbReference type="PRINTS" id="PR01657">
    <property type="entry name" value="MCMFAMILY"/>
</dbReference>
<evidence type="ECO:0000256" key="3">
    <source>
        <dbReference type="ARBA" id="ARBA00012551"/>
    </source>
</evidence>
<dbReference type="GO" id="GO:0003697">
    <property type="term" value="F:single-stranded DNA binding"/>
    <property type="evidence" value="ECO:0007669"/>
    <property type="project" value="TreeGrafter"/>
</dbReference>
<dbReference type="CDD" id="cd22247">
    <property type="entry name" value="MCM8_WHD"/>
    <property type="match status" value="1"/>
</dbReference>
<reference evidence="11 12" key="1">
    <citation type="submission" date="2016-11" db="EMBL/GenBank/DDBJ databases">
        <title>The macronuclear genome of Stentor coeruleus: a giant cell with tiny introns.</title>
        <authorList>
            <person name="Slabodnick M."/>
            <person name="Ruby J.G."/>
            <person name="Reiff S.B."/>
            <person name="Swart E.C."/>
            <person name="Gosai S."/>
            <person name="Prabakaran S."/>
            <person name="Witkowska E."/>
            <person name="Larue G.E."/>
            <person name="Fisher S."/>
            <person name="Freeman R.M."/>
            <person name="Gunawardena J."/>
            <person name="Chu W."/>
            <person name="Stover N.A."/>
            <person name="Gregory B.D."/>
            <person name="Nowacki M."/>
            <person name="Derisi J."/>
            <person name="Roy S.W."/>
            <person name="Marshall W.F."/>
            <person name="Sood P."/>
        </authorList>
    </citation>
    <scope>NUCLEOTIDE SEQUENCE [LARGE SCALE GENOMIC DNA]</scope>
    <source>
        <strain evidence="11">WM001</strain>
    </source>
</reference>
<keyword evidence="7" id="KW-0539">Nucleus</keyword>
<dbReference type="Gene3D" id="3.40.50.300">
    <property type="entry name" value="P-loop containing nucleotide triphosphate hydrolases"/>
    <property type="match status" value="1"/>
</dbReference>
<evidence type="ECO:0000256" key="9">
    <source>
        <dbReference type="RuleBase" id="RU004070"/>
    </source>
</evidence>
<feature type="domain" description="MCM C-terminal AAA(+) ATPase" evidence="10">
    <location>
        <begin position="297"/>
        <end position="492"/>
    </location>
</feature>
<evidence type="ECO:0000256" key="4">
    <source>
        <dbReference type="ARBA" id="ARBA00022741"/>
    </source>
</evidence>
<dbReference type="InterPro" id="IPR001208">
    <property type="entry name" value="MCM_dom"/>
</dbReference>
<comment type="subcellular location">
    <subcellularLocation>
        <location evidence="1">Nucleus</location>
    </subcellularLocation>
</comment>
<dbReference type="GO" id="GO:0006310">
    <property type="term" value="P:DNA recombination"/>
    <property type="evidence" value="ECO:0007669"/>
    <property type="project" value="UniProtKB-ARBA"/>
</dbReference>